<organism evidence="2 3">
    <name type="scientific">Dendrobium catenatum</name>
    <dbReference type="NCBI Taxonomy" id="906689"/>
    <lineage>
        <taxon>Eukaryota</taxon>
        <taxon>Viridiplantae</taxon>
        <taxon>Streptophyta</taxon>
        <taxon>Embryophyta</taxon>
        <taxon>Tracheophyta</taxon>
        <taxon>Spermatophyta</taxon>
        <taxon>Magnoliopsida</taxon>
        <taxon>Liliopsida</taxon>
        <taxon>Asparagales</taxon>
        <taxon>Orchidaceae</taxon>
        <taxon>Epidendroideae</taxon>
        <taxon>Malaxideae</taxon>
        <taxon>Dendrobiinae</taxon>
        <taxon>Dendrobium</taxon>
    </lineage>
</organism>
<dbReference type="Proteomes" id="UP000233837">
    <property type="component" value="Unassembled WGS sequence"/>
</dbReference>
<reference evidence="2 3" key="2">
    <citation type="journal article" date="2017" name="Nature">
        <title>The Apostasia genome and the evolution of orchids.</title>
        <authorList>
            <person name="Zhang G.Q."/>
            <person name="Liu K.W."/>
            <person name="Li Z."/>
            <person name="Lohaus R."/>
            <person name="Hsiao Y.Y."/>
            <person name="Niu S.C."/>
            <person name="Wang J.Y."/>
            <person name="Lin Y.C."/>
            <person name="Xu Q."/>
            <person name="Chen L.J."/>
            <person name="Yoshida K."/>
            <person name="Fujiwara S."/>
            <person name="Wang Z.W."/>
            <person name="Zhang Y.Q."/>
            <person name="Mitsuda N."/>
            <person name="Wang M."/>
            <person name="Liu G.H."/>
            <person name="Pecoraro L."/>
            <person name="Huang H.X."/>
            <person name="Xiao X.J."/>
            <person name="Lin M."/>
            <person name="Wu X.Y."/>
            <person name="Wu W.L."/>
            <person name="Chen Y.Y."/>
            <person name="Chang S.B."/>
            <person name="Sakamoto S."/>
            <person name="Ohme-Takagi M."/>
            <person name="Yagi M."/>
            <person name="Zeng S.J."/>
            <person name="Shen C.Y."/>
            <person name="Yeh C.M."/>
            <person name="Luo Y.B."/>
            <person name="Tsai W.C."/>
            <person name="Van de Peer Y."/>
            <person name="Liu Z.J."/>
        </authorList>
    </citation>
    <scope>NUCLEOTIDE SEQUENCE [LARGE SCALE GENOMIC DNA]</scope>
    <source>
        <tissue evidence="2">The whole plant</tissue>
    </source>
</reference>
<sequence length="139" mass="16186">MYNRLSSGRRGLTDELIQGVEIFIQVASQLPSFKFDGMFRCPCSMLKNQAFLKLDDVKVDLYHRVFIPDYWIWTSHGEYRPRINTHAGTSITFETFDKDQMSRLYEELIFDVVGPNLRASVEDTPNVETKIFFELLHAA</sequence>
<dbReference type="EMBL" id="KZ502810">
    <property type="protein sequence ID" value="PKU72710.1"/>
    <property type="molecule type" value="Genomic_DNA"/>
</dbReference>
<proteinExistence type="predicted"/>
<dbReference type="Pfam" id="PF13963">
    <property type="entry name" value="Transpos_assoc"/>
    <property type="match status" value="1"/>
</dbReference>
<evidence type="ECO:0000259" key="1">
    <source>
        <dbReference type="Pfam" id="PF13963"/>
    </source>
</evidence>
<dbReference type="InterPro" id="IPR029480">
    <property type="entry name" value="Transpos_assoc"/>
</dbReference>
<protein>
    <recommendedName>
        <fullName evidence="1">Transposase-associated domain-containing protein</fullName>
    </recommendedName>
</protein>
<accession>A0A2I0WAM7</accession>
<keyword evidence="3" id="KW-1185">Reference proteome</keyword>
<reference evidence="2 3" key="1">
    <citation type="journal article" date="2016" name="Sci. Rep.">
        <title>The Dendrobium catenatum Lindl. genome sequence provides insights into polysaccharide synthase, floral development and adaptive evolution.</title>
        <authorList>
            <person name="Zhang G.Q."/>
            <person name="Xu Q."/>
            <person name="Bian C."/>
            <person name="Tsai W.C."/>
            <person name="Yeh C.M."/>
            <person name="Liu K.W."/>
            <person name="Yoshida K."/>
            <person name="Zhang L.S."/>
            <person name="Chang S.B."/>
            <person name="Chen F."/>
            <person name="Shi Y."/>
            <person name="Su Y.Y."/>
            <person name="Zhang Y.Q."/>
            <person name="Chen L.J."/>
            <person name="Yin Y."/>
            <person name="Lin M."/>
            <person name="Huang H."/>
            <person name="Deng H."/>
            <person name="Wang Z.W."/>
            <person name="Zhu S.L."/>
            <person name="Zhao X."/>
            <person name="Deng C."/>
            <person name="Niu S.C."/>
            <person name="Huang J."/>
            <person name="Wang M."/>
            <person name="Liu G.H."/>
            <person name="Yang H.J."/>
            <person name="Xiao X.J."/>
            <person name="Hsiao Y.Y."/>
            <person name="Wu W.L."/>
            <person name="Chen Y.Y."/>
            <person name="Mitsuda N."/>
            <person name="Ohme-Takagi M."/>
            <person name="Luo Y.B."/>
            <person name="Van de Peer Y."/>
            <person name="Liu Z.J."/>
        </authorList>
    </citation>
    <scope>NUCLEOTIDE SEQUENCE [LARGE SCALE GENOMIC DNA]</scope>
    <source>
        <tissue evidence="2">The whole plant</tissue>
    </source>
</reference>
<feature type="domain" description="Transposase-associated" evidence="1">
    <location>
        <begin position="12"/>
        <end position="78"/>
    </location>
</feature>
<evidence type="ECO:0000313" key="3">
    <source>
        <dbReference type="Proteomes" id="UP000233837"/>
    </source>
</evidence>
<gene>
    <name evidence="2" type="ORF">MA16_Dca007430</name>
</gene>
<dbReference type="AlphaFoldDB" id="A0A2I0WAM7"/>
<evidence type="ECO:0000313" key="2">
    <source>
        <dbReference type="EMBL" id="PKU72710.1"/>
    </source>
</evidence>
<name>A0A2I0WAM7_9ASPA</name>